<name>A0A1K0JEC8_CUPNE</name>
<dbReference type="AlphaFoldDB" id="A0A1K0JEC8"/>
<evidence type="ECO:0000313" key="1">
    <source>
        <dbReference type="EMBL" id="SCU76317.1"/>
    </source>
</evidence>
<sequence length="185" mass="19127">MMKSTGRPLCRRQSGVTLVVTLVFMVLFLLIAVAMVNSGLVNVKVAANQQHSAEARDVAQQAIEQVISDDFTKAPVAVDVPVDVTGDGKADYIAQVAAPTCVTSKPVAKVIDPEKHPEDAECTLGSSTGNGNLVMGASGVSAISSLCNDTQWDVAATVNDVNTTGAVATVHQGVAVRTLYGSTCP</sequence>
<accession>A0A1K0JEC8</accession>
<protein>
    <submittedName>
        <fullName evidence="1">Uncharacterized protein</fullName>
    </submittedName>
</protein>
<gene>
    <name evidence="1" type="ORF">CNECB9_2930003</name>
</gene>
<reference evidence="1" key="1">
    <citation type="submission" date="2016-09" db="EMBL/GenBank/DDBJ databases">
        <authorList>
            <person name="Capua I."/>
            <person name="De Benedictis P."/>
            <person name="Joannis T."/>
            <person name="Lombin L.H."/>
            <person name="Cattoli G."/>
        </authorList>
    </citation>
    <scope>NUCLEOTIDE SEQUENCE</scope>
    <source>
        <strain evidence="1">B9</strain>
    </source>
</reference>
<proteinExistence type="predicted"/>
<organism evidence="1">
    <name type="scientific">Cupriavidus necator</name>
    <name type="common">Alcaligenes eutrophus</name>
    <name type="synonym">Ralstonia eutropha</name>
    <dbReference type="NCBI Taxonomy" id="106590"/>
    <lineage>
        <taxon>Bacteria</taxon>
        <taxon>Pseudomonadati</taxon>
        <taxon>Pseudomonadota</taxon>
        <taxon>Betaproteobacteria</taxon>
        <taxon>Burkholderiales</taxon>
        <taxon>Burkholderiaceae</taxon>
        <taxon>Cupriavidus</taxon>
    </lineage>
</organism>
<dbReference type="EMBL" id="FMSH01000216">
    <property type="protein sequence ID" value="SCU76317.1"/>
    <property type="molecule type" value="Genomic_DNA"/>
</dbReference>
<dbReference type="RefSeq" id="WP_340525692.1">
    <property type="nucleotide sequence ID" value="NZ_FMSH01000216.1"/>
</dbReference>